<dbReference type="InterPro" id="IPR013342">
    <property type="entry name" value="Mandelate_racemase_C"/>
</dbReference>
<dbReference type="GO" id="GO:0016855">
    <property type="term" value="F:racemase and epimerase activity, acting on amino acids and derivatives"/>
    <property type="evidence" value="ECO:0007669"/>
    <property type="project" value="UniProtKB-UniRule"/>
</dbReference>
<dbReference type="SUPFAM" id="SSF54826">
    <property type="entry name" value="Enolase N-terminal domain-like"/>
    <property type="match status" value="1"/>
</dbReference>
<dbReference type="CDD" id="cd03319">
    <property type="entry name" value="L-Ala-DL-Glu_epimerase"/>
    <property type="match status" value="1"/>
</dbReference>
<protein>
    <recommendedName>
        <fullName evidence="7">Dipeptide epimerase</fullName>
        <ecNumber evidence="7">5.1.1.-</ecNumber>
    </recommendedName>
</protein>
<evidence type="ECO:0000313" key="9">
    <source>
        <dbReference type="EMBL" id="HHJ52106.1"/>
    </source>
</evidence>
<evidence type="ECO:0000256" key="1">
    <source>
        <dbReference type="ARBA" id="ARBA00008031"/>
    </source>
</evidence>
<dbReference type="InterPro" id="IPR029017">
    <property type="entry name" value="Enolase-like_N"/>
</dbReference>
<dbReference type="SFLD" id="SFLDS00001">
    <property type="entry name" value="Enolase"/>
    <property type="match status" value="1"/>
</dbReference>
<proteinExistence type="inferred from homology"/>
<keyword evidence="3 6" id="KW-0460">Magnesium</keyword>
<comment type="caution">
    <text evidence="9">The sequence shown here is derived from an EMBL/GenBank/DDBJ whole genome shotgun (WGS) entry which is preliminary data.</text>
</comment>
<dbReference type="Gene3D" id="3.20.20.120">
    <property type="entry name" value="Enolase-like C-terminal domain"/>
    <property type="match status" value="1"/>
</dbReference>
<evidence type="ECO:0000256" key="5">
    <source>
        <dbReference type="PIRSR" id="PIRSR634603-1"/>
    </source>
</evidence>
<dbReference type="SFLD" id="SFLDF00010">
    <property type="entry name" value="dipeptide_epimerase"/>
    <property type="match status" value="1"/>
</dbReference>
<dbReference type="Pfam" id="PF13378">
    <property type="entry name" value="MR_MLE_C"/>
    <property type="match status" value="1"/>
</dbReference>
<dbReference type="Gene3D" id="3.30.390.10">
    <property type="entry name" value="Enolase-like, N-terminal domain"/>
    <property type="match status" value="1"/>
</dbReference>
<dbReference type="GO" id="GO:0046872">
    <property type="term" value="F:metal ion binding"/>
    <property type="evidence" value="ECO:0007669"/>
    <property type="project" value="UniProtKB-KW"/>
</dbReference>
<dbReference type="InterPro" id="IPR013341">
    <property type="entry name" value="Mandelate_racemase_N_dom"/>
</dbReference>
<dbReference type="PANTHER" id="PTHR48080">
    <property type="entry name" value="D-GALACTONATE DEHYDRATASE-RELATED"/>
    <property type="match status" value="1"/>
</dbReference>
<dbReference type="PANTHER" id="PTHR48080:SF3">
    <property type="entry name" value="ENOLASE SUPERFAMILY MEMBER DDB_G0284701"/>
    <property type="match status" value="1"/>
</dbReference>
<dbReference type="AlphaFoldDB" id="A0A7V5PN12"/>
<dbReference type="SUPFAM" id="SSF51604">
    <property type="entry name" value="Enolase C-terminal domain-like"/>
    <property type="match status" value="1"/>
</dbReference>
<evidence type="ECO:0000256" key="7">
    <source>
        <dbReference type="RuleBase" id="RU366006"/>
    </source>
</evidence>
<feature type="binding site" evidence="6">
    <location>
        <position position="273"/>
    </location>
    <ligand>
        <name>Mg(2+)</name>
        <dbReference type="ChEBI" id="CHEBI:18420"/>
    </ligand>
</feature>
<reference evidence="9" key="1">
    <citation type="journal article" date="2020" name="mSystems">
        <title>Genome- and Community-Level Interaction Insights into Carbon Utilization and Element Cycling Functions of Hydrothermarchaeota in Hydrothermal Sediment.</title>
        <authorList>
            <person name="Zhou Z."/>
            <person name="Liu Y."/>
            <person name="Xu W."/>
            <person name="Pan J."/>
            <person name="Luo Z.H."/>
            <person name="Li M."/>
        </authorList>
    </citation>
    <scope>NUCLEOTIDE SEQUENCE [LARGE SCALE GENOMIC DNA]</scope>
    <source>
        <strain evidence="9">HyVt-527</strain>
    </source>
</reference>
<feature type="active site" description="Proton acceptor; specific for (R)-substrate epimerization" evidence="5">
    <location>
        <position position="197"/>
    </location>
</feature>
<dbReference type="SMART" id="SM00922">
    <property type="entry name" value="MR_MLE"/>
    <property type="match status" value="1"/>
</dbReference>
<comment type="cofactor">
    <cofactor evidence="6 7">
        <name>Mg(2+)</name>
        <dbReference type="ChEBI" id="CHEBI:18420"/>
    </cofactor>
    <text evidence="6 7">Binds 1 Mg(2+) ion per subunit.</text>
</comment>
<name>A0A7V5PN12_CALAY</name>
<evidence type="ECO:0000259" key="8">
    <source>
        <dbReference type="SMART" id="SM00922"/>
    </source>
</evidence>
<feature type="binding site" evidence="6">
    <location>
        <position position="248"/>
    </location>
    <ligand>
        <name>Mg(2+)</name>
        <dbReference type="ChEBI" id="CHEBI:18420"/>
    </ligand>
</feature>
<gene>
    <name evidence="9" type="ORF">ENJ89_02830</name>
</gene>
<sequence>MAMSRKEFLKFSGSGLLGFSLFHSLTGGGSAKAATAGKKSGDVMIEVKTKRLFLAHTWTISRNSSDYKDNVFVKIEKDGIVGYGEAAPNVRYGENAELTTKKINDARHVFKDYDLFHFVDIKDALNSEIMNQSCAKAALDIALMDWVGKALNVPLYKYFGLNPAEAPLTSFSIGIDTPEVIKQKVREAEPYPLLKVKVGKPNDEEIIGAVRSVTDKPIRVDANEGWKTKEEALEKIQWLKSQGVEFIEQPMPADMIEETAWLRERAGIPIVADEAVKTAADIPKLAKAYDGINIKLMKSGGIQEAVRMIGMAKSLGMKIMLGCMIESSVAISAAAHLAPYVDWADLDGNLLIKNDPFTGVKVDHGKFVYNDKPGLGVEGEF</sequence>
<dbReference type="Proteomes" id="UP000886124">
    <property type="component" value="Unassembled WGS sequence"/>
</dbReference>
<evidence type="ECO:0000256" key="3">
    <source>
        <dbReference type="ARBA" id="ARBA00022842"/>
    </source>
</evidence>
<organism evidence="9">
    <name type="scientific">Caldithrix abyssi</name>
    <dbReference type="NCBI Taxonomy" id="187145"/>
    <lineage>
        <taxon>Bacteria</taxon>
        <taxon>Pseudomonadati</taxon>
        <taxon>Calditrichota</taxon>
        <taxon>Calditrichia</taxon>
        <taxon>Calditrichales</taxon>
        <taxon>Calditrichaceae</taxon>
        <taxon>Caldithrix</taxon>
    </lineage>
</organism>
<comment type="similarity">
    <text evidence="1 7">Belongs to the mandelate racemase/muconate lactonizing enzyme family.</text>
</comment>
<dbReference type="InterPro" id="IPR036849">
    <property type="entry name" value="Enolase-like_C_sf"/>
</dbReference>
<dbReference type="EMBL" id="DROD01000196">
    <property type="protein sequence ID" value="HHJ52106.1"/>
    <property type="molecule type" value="Genomic_DNA"/>
</dbReference>
<feature type="domain" description="Mandelate racemase/muconate lactonizing enzyme C-terminal" evidence="8">
    <location>
        <begin position="178"/>
        <end position="269"/>
    </location>
</feature>
<feature type="binding site" evidence="6">
    <location>
        <position position="221"/>
    </location>
    <ligand>
        <name>Mg(2+)</name>
        <dbReference type="ChEBI" id="CHEBI:18420"/>
    </ligand>
</feature>
<dbReference type="InterPro" id="IPR034593">
    <property type="entry name" value="DgoD-like"/>
</dbReference>
<dbReference type="InterPro" id="IPR034603">
    <property type="entry name" value="Dipeptide_epimerase"/>
</dbReference>
<dbReference type="SFLD" id="SFLDG00180">
    <property type="entry name" value="muconate_cycloisomerase"/>
    <property type="match status" value="1"/>
</dbReference>
<evidence type="ECO:0000256" key="6">
    <source>
        <dbReference type="PIRSR" id="PIRSR634603-3"/>
    </source>
</evidence>
<dbReference type="InterPro" id="IPR029065">
    <property type="entry name" value="Enolase_C-like"/>
</dbReference>
<keyword evidence="2 6" id="KW-0479">Metal-binding</keyword>
<feature type="active site" description="Proton acceptor; specific for (S)-substrate epimerization" evidence="5">
    <location>
        <position position="295"/>
    </location>
</feature>
<evidence type="ECO:0000256" key="2">
    <source>
        <dbReference type="ARBA" id="ARBA00022723"/>
    </source>
</evidence>
<dbReference type="Pfam" id="PF02746">
    <property type="entry name" value="MR_MLE_N"/>
    <property type="match status" value="1"/>
</dbReference>
<evidence type="ECO:0000256" key="4">
    <source>
        <dbReference type="ARBA" id="ARBA00023235"/>
    </source>
</evidence>
<dbReference type="EC" id="5.1.1.-" evidence="7"/>
<accession>A0A7V5PN12</accession>
<keyword evidence="4 7" id="KW-0413">Isomerase</keyword>